<organism evidence="8 9">
    <name type="scientific">Lysinibacillus piscis</name>
    <dbReference type="NCBI Taxonomy" id="2518931"/>
    <lineage>
        <taxon>Bacteria</taxon>
        <taxon>Bacillati</taxon>
        <taxon>Bacillota</taxon>
        <taxon>Bacilli</taxon>
        <taxon>Bacillales</taxon>
        <taxon>Bacillaceae</taxon>
        <taxon>Lysinibacillus</taxon>
    </lineage>
</organism>
<dbReference type="EMBL" id="BRZA01000003">
    <property type="protein sequence ID" value="GLC89569.1"/>
    <property type="molecule type" value="Genomic_DNA"/>
</dbReference>
<keyword evidence="3" id="KW-0479">Metal-binding</keyword>
<dbReference type="SUPFAM" id="SSF53067">
    <property type="entry name" value="Actin-like ATPase domain"/>
    <property type="match status" value="1"/>
</dbReference>
<evidence type="ECO:0000313" key="8">
    <source>
        <dbReference type="EMBL" id="GLC89569.1"/>
    </source>
</evidence>
<sequence length="292" mass="31269">MIGAIEAGGTKFVCAVGTKDGKWIERVQFPTEWPEKTMENVIHFFKSYELEAIGVGSFGPCGVDPDKDDFGFITSTPKPGWRSYGIVPALKEMFDVPVGFNTDVNAAALGESMFGAAKGLDSCLYITVGTGIGAGAIVGGKLLQGVSHPEMGHIVVRRHPADLYAGTCPYHKDCLEGLAAGPSLENRYGKKGHQLESNAGVWEMEAYYLAQAITQYILIISPKKVILGGGVMKQRQLYPLIQEKVKAFLNGYVNVPEITERIAEYIVAPELGDNAGITGALLIGKAALEKGG</sequence>
<comment type="catalytic activity">
    <reaction evidence="7">
        <text>D-fructose + ATP = D-fructose 6-phosphate + ADP + H(+)</text>
        <dbReference type="Rhea" id="RHEA:16125"/>
        <dbReference type="ChEBI" id="CHEBI:15378"/>
        <dbReference type="ChEBI" id="CHEBI:30616"/>
        <dbReference type="ChEBI" id="CHEBI:37721"/>
        <dbReference type="ChEBI" id="CHEBI:61527"/>
        <dbReference type="ChEBI" id="CHEBI:456216"/>
        <dbReference type="EC" id="2.7.1.4"/>
    </reaction>
</comment>
<comment type="cofactor">
    <cofactor evidence="1">
        <name>Mg(2+)</name>
        <dbReference type="ChEBI" id="CHEBI:18420"/>
    </cofactor>
</comment>
<comment type="caution">
    <text evidence="8">The sequence shown here is derived from an EMBL/GenBank/DDBJ whole genome shotgun (WGS) entry which is preliminary data.</text>
</comment>
<dbReference type="EC" id="2.7.1.4" evidence="6"/>
<evidence type="ECO:0000256" key="1">
    <source>
        <dbReference type="ARBA" id="ARBA00001946"/>
    </source>
</evidence>
<gene>
    <name evidence="8" type="primary">gmuE</name>
    <name evidence="8" type="ORF">LYSBPC_26960</name>
</gene>
<evidence type="ECO:0000256" key="7">
    <source>
        <dbReference type="ARBA" id="ARBA00048451"/>
    </source>
</evidence>
<dbReference type="InterPro" id="IPR043129">
    <property type="entry name" value="ATPase_NBD"/>
</dbReference>
<dbReference type="Proteomes" id="UP001065593">
    <property type="component" value="Unassembled WGS sequence"/>
</dbReference>
<proteinExistence type="inferred from homology"/>
<evidence type="ECO:0000256" key="2">
    <source>
        <dbReference type="ARBA" id="ARBA00006479"/>
    </source>
</evidence>
<dbReference type="RefSeq" id="WP_264989380.1">
    <property type="nucleotide sequence ID" value="NZ_BRZA01000003.1"/>
</dbReference>
<protein>
    <recommendedName>
        <fullName evidence="6">fructokinase</fullName>
        <ecNumber evidence="6">2.7.1.4</ecNumber>
    </recommendedName>
</protein>
<keyword evidence="4" id="KW-0862">Zinc</keyword>
<dbReference type="Gene3D" id="3.30.420.40">
    <property type="match status" value="2"/>
</dbReference>
<dbReference type="PANTHER" id="PTHR42742:SF3">
    <property type="entry name" value="FRUCTOKINASE"/>
    <property type="match status" value="1"/>
</dbReference>
<dbReference type="CDD" id="cd24067">
    <property type="entry name" value="ASKHA_NBD_ROK_BsFRK-like"/>
    <property type="match status" value="1"/>
</dbReference>
<evidence type="ECO:0000256" key="6">
    <source>
        <dbReference type="ARBA" id="ARBA00038887"/>
    </source>
</evidence>
<dbReference type="InterPro" id="IPR000600">
    <property type="entry name" value="ROK"/>
</dbReference>
<accession>A0ABQ5NNJ2</accession>
<dbReference type="PANTHER" id="PTHR42742">
    <property type="entry name" value="TRANSCRIPTIONAL REPRESSOR MPRA"/>
    <property type="match status" value="1"/>
</dbReference>
<dbReference type="Pfam" id="PF00480">
    <property type="entry name" value="ROK"/>
    <property type="match status" value="1"/>
</dbReference>
<dbReference type="PROSITE" id="PS01125">
    <property type="entry name" value="ROK"/>
    <property type="match status" value="1"/>
</dbReference>
<reference evidence="8" key="1">
    <citation type="submission" date="2022-08" db="EMBL/GenBank/DDBJ databases">
        <title>Draft genome sequence of Lysinibacillus sp. strain KH24.</title>
        <authorList>
            <person name="Kanbe H."/>
            <person name="Itoh H."/>
        </authorList>
    </citation>
    <scope>NUCLEOTIDE SEQUENCE</scope>
    <source>
        <strain evidence="8">KH24</strain>
    </source>
</reference>
<evidence type="ECO:0000313" key="9">
    <source>
        <dbReference type="Proteomes" id="UP001065593"/>
    </source>
</evidence>
<evidence type="ECO:0000256" key="4">
    <source>
        <dbReference type="ARBA" id="ARBA00022833"/>
    </source>
</evidence>
<name>A0ABQ5NNJ2_9BACI</name>
<evidence type="ECO:0000256" key="3">
    <source>
        <dbReference type="ARBA" id="ARBA00022723"/>
    </source>
</evidence>
<dbReference type="InterPro" id="IPR051804">
    <property type="entry name" value="Carb_Metab_Reg_Kinase/Isom"/>
</dbReference>
<keyword evidence="5" id="KW-0460">Magnesium</keyword>
<keyword evidence="9" id="KW-1185">Reference proteome</keyword>
<dbReference type="InterPro" id="IPR049874">
    <property type="entry name" value="ROK_cs"/>
</dbReference>
<evidence type="ECO:0000256" key="5">
    <source>
        <dbReference type="ARBA" id="ARBA00022842"/>
    </source>
</evidence>
<comment type="similarity">
    <text evidence="2">Belongs to the ROK (NagC/XylR) family.</text>
</comment>